<protein>
    <submittedName>
        <fullName evidence="1">Uncharacterized protein</fullName>
    </submittedName>
</protein>
<evidence type="ECO:0000313" key="1">
    <source>
        <dbReference type="EMBL" id="KAK3335166.1"/>
    </source>
</evidence>
<dbReference type="AlphaFoldDB" id="A0AAE0J2S0"/>
<evidence type="ECO:0000313" key="2">
    <source>
        <dbReference type="Proteomes" id="UP001286456"/>
    </source>
</evidence>
<gene>
    <name evidence="1" type="ORF">B0T19DRAFT_452004</name>
</gene>
<accession>A0AAE0J2S0</accession>
<organism evidence="1 2">
    <name type="scientific">Cercophora scortea</name>
    <dbReference type="NCBI Taxonomy" id="314031"/>
    <lineage>
        <taxon>Eukaryota</taxon>
        <taxon>Fungi</taxon>
        <taxon>Dikarya</taxon>
        <taxon>Ascomycota</taxon>
        <taxon>Pezizomycotina</taxon>
        <taxon>Sordariomycetes</taxon>
        <taxon>Sordariomycetidae</taxon>
        <taxon>Sordariales</taxon>
        <taxon>Lasiosphaeriaceae</taxon>
        <taxon>Cercophora</taxon>
    </lineage>
</organism>
<proteinExistence type="predicted"/>
<reference evidence="1" key="2">
    <citation type="submission" date="2023-06" db="EMBL/GenBank/DDBJ databases">
        <authorList>
            <consortium name="Lawrence Berkeley National Laboratory"/>
            <person name="Haridas S."/>
            <person name="Hensen N."/>
            <person name="Bonometti L."/>
            <person name="Westerberg I."/>
            <person name="Brannstrom I.O."/>
            <person name="Guillou S."/>
            <person name="Cros-Aarteil S."/>
            <person name="Calhoun S."/>
            <person name="Kuo A."/>
            <person name="Mondo S."/>
            <person name="Pangilinan J."/>
            <person name="Riley R."/>
            <person name="Labutti K."/>
            <person name="Andreopoulos B."/>
            <person name="Lipzen A."/>
            <person name="Chen C."/>
            <person name="Yanf M."/>
            <person name="Daum C."/>
            <person name="Ng V."/>
            <person name="Clum A."/>
            <person name="Steindorff A."/>
            <person name="Ohm R."/>
            <person name="Martin F."/>
            <person name="Silar P."/>
            <person name="Natvig D."/>
            <person name="Lalanne C."/>
            <person name="Gautier V."/>
            <person name="Ament-Velasquez S.L."/>
            <person name="Kruys A."/>
            <person name="Hutchinson M.I."/>
            <person name="Powell A.J."/>
            <person name="Barry K."/>
            <person name="Miller A.N."/>
            <person name="Grigoriev I.V."/>
            <person name="Debuchy R."/>
            <person name="Gladieux P."/>
            <person name="Thoren M.H."/>
            <person name="Johannesson H."/>
        </authorList>
    </citation>
    <scope>NUCLEOTIDE SEQUENCE</scope>
    <source>
        <strain evidence="1">SMH4131-1</strain>
    </source>
</reference>
<name>A0AAE0J2S0_9PEZI</name>
<dbReference type="EMBL" id="JAUEPO010000001">
    <property type="protein sequence ID" value="KAK3335166.1"/>
    <property type="molecule type" value="Genomic_DNA"/>
</dbReference>
<keyword evidence="2" id="KW-1185">Reference proteome</keyword>
<dbReference type="Proteomes" id="UP001286456">
    <property type="component" value="Unassembled WGS sequence"/>
</dbReference>
<reference evidence="1" key="1">
    <citation type="journal article" date="2023" name="Mol. Phylogenet. Evol.">
        <title>Genome-scale phylogeny and comparative genomics of the fungal order Sordariales.</title>
        <authorList>
            <person name="Hensen N."/>
            <person name="Bonometti L."/>
            <person name="Westerberg I."/>
            <person name="Brannstrom I.O."/>
            <person name="Guillou S."/>
            <person name="Cros-Aarteil S."/>
            <person name="Calhoun S."/>
            <person name="Haridas S."/>
            <person name="Kuo A."/>
            <person name="Mondo S."/>
            <person name="Pangilinan J."/>
            <person name="Riley R."/>
            <person name="LaButti K."/>
            <person name="Andreopoulos B."/>
            <person name="Lipzen A."/>
            <person name="Chen C."/>
            <person name="Yan M."/>
            <person name="Daum C."/>
            <person name="Ng V."/>
            <person name="Clum A."/>
            <person name="Steindorff A."/>
            <person name="Ohm R.A."/>
            <person name="Martin F."/>
            <person name="Silar P."/>
            <person name="Natvig D.O."/>
            <person name="Lalanne C."/>
            <person name="Gautier V."/>
            <person name="Ament-Velasquez S.L."/>
            <person name="Kruys A."/>
            <person name="Hutchinson M.I."/>
            <person name="Powell A.J."/>
            <person name="Barry K."/>
            <person name="Miller A.N."/>
            <person name="Grigoriev I.V."/>
            <person name="Debuchy R."/>
            <person name="Gladieux P."/>
            <person name="Hiltunen Thoren M."/>
            <person name="Johannesson H."/>
        </authorList>
    </citation>
    <scope>NUCLEOTIDE SEQUENCE</scope>
    <source>
        <strain evidence="1">SMH4131-1</strain>
    </source>
</reference>
<sequence length="225" mass="25510">MDSHGNTFFKPDPVKIKMEYGSRIKSEYDSHFNMASIPMAPASTAAKKLEDHDCKLGRFDNYPLTQNEDFKNARASRRRFRSNAIVVRTAHGIRIRAHYDKKRSMLDFTINTGNEIPAGDAWTIDAEAEIFRRLHRAGFMIELVDSHPGFIADAFFNIDTSMQPILPSLGSLKAEDDGKIGYVGDEKKGGLSKSFEFKTSVKVRQLPVTSRPLYKNEYIKKLAED</sequence>
<comment type="caution">
    <text evidence="1">The sequence shown here is derived from an EMBL/GenBank/DDBJ whole genome shotgun (WGS) entry which is preliminary data.</text>
</comment>